<comment type="caution">
    <text evidence="1">The sequence shown here is derived from an EMBL/GenBank/DDBJ whole genome shotgun (WGS) entry which is preliminary data.</text>
</comment>
<gene>
    <name evidence="1" type="ORF">QFC20_005885</name>
</gene>
<keyword evidence="2" id="KW-1185">Reference proteome</keyword>
<dbReference type="EMBL" id="JASBWS010000090">
    <property type="protein sequence ID" value="KAJ9098831.1"/>
    <property type="molecule type" value="Genomic_DNA"/>
</dbReference>
<dbReference type="Proteomes" id="UP001230649">
    <property type="component" value="Unassembled WGS sequence"/>
</dbReference>
<proteinExistence type="predicted"/>
<evidence type="ECO:0000313" key="2">
    <source>
        <dbReference type="Proteomes" id="UP001230649"/>
    </source>
</evidence>
<organism evidence="1 2">
    <name type="scientific">Naganishia adeliensis</name>
    <dbReference type="NCBI Taxonomy" id="92952"/>
    <lineage>
        <taxon>Eukaryota</taxon>
        <taxon>Fungi</taxon>
        <taxon>Dikarya</taxon>
        <taxon>Basidiomycota</taxon>
        <taxon>Agaricomycotina</taxon>
        <taxon>Tremellomycetes</taxon>
        <taxon>Filobasidiales</taxon>
        <taxon>Filobasidiaceae</taxon>
        <taxon>Naganishia</taxon>
    </lineage>
</organism>
<name>A0ACC2VJP5_9TREE</name>
<evidence type="ECO:0000313" key="1">
    <source>
        <dbReference type="EMBL" id="KAJ9098831.1"/>
    </source>
</evidence>
<protein>
    <submittedName>
        <fullName evidence="1">Uncharacterized protein</fullName>
    </submittedName>
</protein>
<accession>A0ACC2VJP5</accession>
<reference evidence="1" key="1">
    <citation type="submission" date="2023-04" db="EMBL/GenBank/DDBJ databases">
        <title>Draft Genome sequencing of Naganishia species isolated from polar environments using Oxford Nanopore Technology.</title>
        <authorList>
            <person name="Leo P."/>
            <person name="Venkateswaran K."/>
        </authorList>
    </citation>
    <scope>NUCLEOTIDE SEQUENCE</scope>
    <source>
        <strain evidence="1">MNA-CCFEE 5262</strain>
    </source>
</reference>
<sequence>MPPFASFSPFCSSPADNVLSARIDTSSPLPHCNLFFASLLHVSEPPALTRLFNVPTRTASGVINTANTTDPANGLVTESSNADDPLVGRYVARAGSGVGVSCDVGRIGVEGSLGDIAQIIACSVCFLSALYLIYRSVRRRAAVGRAEMVHLFMVFAATLVVKIFTTGNVLKQGSAAISVLSALHVGLLALSGWILLLNAAVAFQLLEDGSVSSLLILYAGGAVFFATTTYFALDQAFGITSLFLLSRSSAAERDLGNVALMLLGVLWPYLNNPSGPKGAEFGGRAVLVYFLVMGYVVYFHLRERKPLKWFTMAFLLFAGAQAVQFLASHPLCVVSNARLTAGFLNTLLETASLWLLFVAWKSITEDDWYDDLGAGEQEEMKNWEGYGVY</sequence>